<dbReference type="Pfam" id="PF20218">
    <property type="entry name" value="DUF6578"/>
    <property type="match status" value="1"/>
</dbReference>
<sequence>MGIWHVFYADWQMECCGTPFSLGDEVSWPLLLNDSGDVLGGDWDDELAKVVGEVADVGGVRVLREETGLTVALHEDPVDVIAPEALGEERPGDRIRLVGLLTVERHGDQWPEVTGRVRSVQVVSQEYAETVPGSRTWHPVPGQRSLRPVETCPKWFTDTGPHTRGRRRMDAGVLVTLEIPDR</sequence>
<dbReference type="AlphaFoldDB" id="A0A7X1M8S0"/>
<reference evidence="1 2" key="1">
    <citation type="submission" date="2020-08" db="EMBL/GenBank/DDBJ databases">
        <title>Streptomyces sp. PSKA01 genome sequencing and assembly.</title>
        <authorList>
            <person name="Mandal S."/>
            <person name="Maiti P.K."/>
            <person name="Das P."/>
        </authorList>
    </citation>
    <scope>NUCLEOTIDE SEQUENCE [LARGE SCALE GENOMIC DNA]</scope>
    <source>
        <strain evidence="1 2">PSKA01</strain>
    </source>
</reference>
<evidence type="ECO:0000313" key="1">
    <source>
        <dbReference type="EMBL" id="MBC2902499.1"/>
    </source>
</evidence>
<organism evidence="1 2">
    <name type="scientific">Streptomyces cupreus</name>
    <dbReference type="NCBI Taxonomy" id="2759956"/>
    <lineage>
        <taxon>Bacteria</taxon>
        <taxon>Bacillati</taxon>
        <taxon>Actinomycetota</taxon>
        <taxon>Actinomycetes</taxon>
        <taxon>Kitasatosporales</taxon>
        <taxon>Streptomycetaceae</taxon>
        <taxon>Streptomyces</taxon>
    </lineage>
</organism>
<protein>
    <submittedName>
        <fullName evidence="1">Uncharacterized protein</fullName>
    </submittedName>
</protein>
<proteinExistence type="predicted"/>
<accession>A0A7X1M8S0</accession>
<dbReference type="EMBL" id="JACMSF010000011">
    <property type="protein sequence ID" value="MBC2902499.1"/>
    <property type="molecule type" value="Genomic_DNA"/>
</dbReference>
<evidence type="ECO:0000313" key="2">
    <source>
        <dbReference type="Proteomes" id="UP000584670"/>
    </source>
</evidence>
<dbReference type="Proteomes" id="UP000584670">
    <property type="component" value="Unassembled WGS sequence"/>
</dbReference>
<dbReference type="RefSeq" id="WP_186282407.1">
    <property type="nucleotide sequence ID" value="NZ_JACMSF010000011.1"/>
</dbReference>
<gene>
    <name evidence="1" type="ORF">H4N64_12925</name>
</gene>
<keyword evidence="2" id="KW-1185">Reference proteome</keyword>
<name>A0A7X1M8S0_9ACTN</name>
<dbReference type="InterPro" id="IPR046485">
    <property type="entry name" value="DUF6578"/>
</dbReference>
<comment type="caution">
    <text evidence="1">The sequence shown here is derived from an EMBL/GenBank/DDBJ whole genome shotgun (WGS) entry which is preliminary data.</text>
</comment>